<protein>
    <recommendedName>
        <fullName evidence="8">Bcl-2 Bcl-2 homology region 1-3 domain-containing protein</fullName>
    </recommendedName>
</protein>
<dbReference type="GO" id="GO:0051400">
    <property type="term" value="F:BH domain binding"/>
    <property type="evidence" value="ECO:0007669"/>
    <property type="project" value="TreeGrafter"/>
</dbReference>
<evidence type="ECO:0000256" key="5">
    <source>
        <dbReference type="ARBA" id="ARBA00022989"/>
    </source>
</evidence>
<evidence type="ECO:0000256" key="3">
    <source>
        <dbReference type="ARBA" id="ARBA00022692"/>
    </source>
</evidence>
<evidence type="ECO:0000259" key="8">
    <source>
        <dbReference type="SMART" id="SM00337"/>
    </source>
</evidence>
<dbReference type="InterPro" id="IPR002475">
    <property type="entry name" value="Bcl2-like"/>
</dbReference>
<keyword evidence="3 7" id="KW-0812">Transmembrane</keyword>
<dbReference type="PANTHER" id="PTHR11256:SF47">
    <property type="entry name" value="BCL-2-LIKE PROTEIN 10"/>
    <property type="match status" value="1"/>
</dbReference>
<dbReference type="Proteomes" id="UP000812440">
    <property type="component" value="Chromosome 3"/>
</dbReference>
<dbReference type="GO" id="GO:0008630">
    <property type="term" value="P:intrinsic apoptotic signaling pathway in response to DNA damage"/>
    <property type="evidence" value="ECO:0007669"/>
    <property type="project" value="TreeGrafter"/>
</dbReference>
<dbReference type="SMART" id="SM00337">
    <property type="entry name" value="BCL"/>
    <property type="match status" value="1"/>
</dbReference>
<dbReference type="AlphaFoldDB" id="A0A8T2J5H6"/>
<dbReference type="InterPro" id="IPR036834">
    <property type="entry name" value="Bcl-2-like_sf"/>
</dbReference>
<dbReference type="GO" id="GO:0005741">
    <property type="term" value="C:mitochondrial outer membrane"/>
    <property type="evidence" value="ECO:0007669"/>
    <property type="project" value="TreeGrafter"/>
</dbReference>
<dbReference type="InterPro" id="IPR026298">
    <property type="entry name" value="Bcl-2_fam"/>
</dbReference>
<dbReference type="InterPro" id="IPR046371">
    <property type="entry name" value="Bcl-2_BH1-3"/>
</dbReference>
<dbReference type="EMBL" id="JAACNH010000006">
    <property type="protein sequence ID" value="KAG8440475.1"/>
    <property type="molecule type" value="Genomic_DNA"/>
</dbReference>
<sequence>MTDRLAEETSALVEDYLRHCVNPGAEPPLGPAAQTLRRVAGEVLVGNLSSIESCCDRLTAEPKDVLRNVAEQMPLEGGLNWGRVVALIAFAGLLTESRTGEHRPGTPKELAEVLTQFLAVEHREWLQRSGGWDGFYKSFNKNGIRGGQESSAVSNALMAAAGFGLAGLAFILAVR</sequence>
<dbReference type="PANTHER" id="PTHR11256">
    <property type="entry name" value="BCL-2 RELATED"/>
    <property type="match status" value="1"/>
</dbReference>
<dbReference type="OrthoDB" id="8856583at2759"/>
<accession>A0A8T2J5H6</accession>
<keyword evidence="6 7" id="KW-0472">Membrane</keyword>
<evidence type="ECO:0000256" key="2">
    <source>
        <dbReference type="ARBA" id="ARBA00009458"/>
    </source>
</evidence>
<evidence type="ECO:0000256" key="6">
    <source>
        <dbReference type="ARBA" id="ARBA00023136"/>
    </source>
</evidence>
<comment type="caution">
    <text evidence="9">The sequence shown here is derived from an EMBL/GenBank/DDBJ whole genome shotgun (WGS) entry which is preliminary data.</text>
</comment>
<comment type="similarity">
    <text evidence="2">Belongs to the Bcl-2 family.</text>
</comment>
<comment type="subcellular location">
    <subcellularLocation>
        <location evidence="1">Endomembrane system</location>
    </subcellularLocation>
</comment>
<feature type="transmembrane region" description="Helical" evidence="7">
    <location>
        <begin position="156"/>
        <end position="174"/>
    </location>
</feature>
<evidence type="ECO:0000313" key="9">
    <source>
        <dbReference type="EMBL" id="KAG8440475.1"/>
    </source>
</evidence>
<dbReference type="GO" id="GO:0097192">
    <property type="term" value="P:extrinsic apoptotic signaling pathway in absence of ligand"/>
    <property type="evidence" value="ECO:0007669"/>
    <property type="project" value="TreeGrafter"/>
</dbReference>
<keyword evidence="10" id="KW-1185">Reference proteome</keyword>
<dbReference type="Pfam" id="PF00452">
    <property type="entry name" value="Bcl-2"/>
    <property type="match status" value="1"/>
</dbReference>
<feature type="domain" description="Bcl-2 Bcl-2 homology region 1-3" evidence="8">
    <location>
        <begin position="36"/>
        <end position="132"/>
    </location>
</feature>
<evidence type="ECO:0000256" key="7">
    <source>
        <dbReference type="SAM" id="Phobius"/>
    </source>
</evidence>
<reference evidence="9" key="1">
    <citation type="thesis" date="2020" institute="ProQuest LLC" country="789 East Eisenhower Parkway, Ann Arbor, MI, USA">
        <title>Comparative Genomics and Chromosome Evolution.</title>
        <authorList>
            <person name="Mudd A.B."/>
        </authorList>
    </citation>
    <scope>NUCLEOTIDE SEQUENCE</scope>
    <source>
        <strain evidence="9">Female2</strain>
        <tissue evidence="9">Blood</tissue>
    </source>
</reference>
<evidence type="ECO:0000256" key="4">
    <source>
        <dbReference type="ARBA" id="ARBA00022703"/>
    </source>
</evidence>
<organism evidence="9 10">
    <name type="scientific">Hymenochirus boettgeri</name>
    <name type="common">Congo dwarf clawed frog</name>
    <dbReference type="NCBI Taxonomy" id="247094"/>
    <lineage>
        <taxon>Eukaryota</taxon>
        <taxon>Metazoa</taxon>
        <taxon>Chordata</taxon>
        <taxon>Craniata</taxon>
        <taxon>Vertebrata</taxon>
        <taxon>Euteleostomi</taxon>
        <taxon>Amphibia</taxon>
        <taxon>Batrachia</taxon>
        <taxon>Anura</taxon>
        <taxon>Pipoidea</taxon>
        <taxon>Pipidae</taxon>
        <taxon>Pipinae</taxon>
        <taxon>Hymenochirus</taxon>
    </lineage>
</organism>
<gene>
    <name evidence="9" type="ORF">GDO86_006290</name>
</gene>
<keyword evidence="5 7" id="KW-1133">Transmembrane helix</keyword>
<evidence type="ECO:0000313" key="10">
    <source>
        <dbReference type="Proteomes" id="UP000812440"/>
    </source>
</evidence>
<dbReference type="PRINTS" id="PR01862">
    <property type="entry name" value="BCL2FAMILY"/>
</dbReference>
<dbReference type="SUPFAM" id="SSF56854">
    <property type="entry name" value="Bcl-2 inhibitors of programmed cell death"/>
    <property type="match status" value="1"/>
</dbReference>
<dbReference type="GO" id="GO:0042981">
    <property type="term" value="P:regulation of apoptotic process"/>
    <property type="evidence" value="ECO:0007669"/>
    <property type="project" value="InterPro"/>
</dbReference>
<proteinExistence type="inferred from homology"/>
<dbReference type="PROSITE" id="PS50062">
    <property type="entry name" value="BCL2_FAMILY"/>
    <property type="match status" value="1"/>
</dbReference>
<dbReference type="GO" id="GO:0012505">
    <property type="term" value="C:endomembrane system"/>
    <property type="evidence" value="ECO:0007669"/>
    <property type="project" value="UniProtKB-SubCell"/>
</dbReference>
<evidence type="ECO:0000256" key="1">
    <source>
        <dbReference type="ARBA" id="ARBA00004308"/>
    </source>
</evidence>
<dbReference type="Gene3D" id="1.10.437.10">
    <property type="entry name" value="Blc2-like"/>
    <property type="match status" value="1"/>
</dbReference>
<dbReference type="GO" id="GO:0001836">
    <property type="term" value="P:release of cytochrome c from mitochondria"/>
    <property type="evidence" value="ECO:0007669"/>
    <property type="project" value="TreeGrafter"/>
</dbReference>
<keyword evidence="4" id="KW-0053">Apoptosis</keyword>
<name>A0A8T2J5H6_9PIPI</name>
<dbReference type="CDD" id="cd06845">
    <property type="entry name" value="Bcl-2_like"/>
    <property type="match status" value="1"/>
</dbReference>